<keyword evidence="1" id="KW-0472">Membrane</keyword>
<dbReference type="AlphaFoldDB" id="A0A8H9J0X4"/>
<evidence type="ECO:0000259" key="2">
    <source>
        <dbReference type="Pfam" id="PF02627"/>
    </source>
</evidence>
<dbReference type="PANTHER" id="PTHR34846">
    <property type="entry name" value="4-CARBOXYMUCONOLACTONE DECARBOXYLASE FAMILY PROTEIN (AFU_ORTHOLOGUE AFUA_6G11590)"/>
    <property type="match status" value="1"/>
</dbReference>
<dbReference type="Proteomes" id="UP000658656">
    <property type="component" value="Unassembled WGS sequence"/>
</dbReference>
<dbReference type="InterPro" id="IPR003779">
    <property type="entry name" value="CMD-like"/>
</dbReference>
<keyword evidence="1" id="KW-1133">Transmembrane helix</keyword>
<name>A0A8H9J0X4_9PSEU</name>
<dbReference type="GO" id="GO:0051920">
    <property type="term" value="F:peroxiredoxin activity"/>
    <property type="evidence" value="ECO:0007669"/>
    <property type="project" value="InterPro"/>
</dbReference>
<gene>
    <name evidence="3" type="ORF">GCM10017566_62560</name>
</gene>
<keyword evidence="1" id="KW-0812">Transmembrane</keyword>
<accession>A0A8H9J0X4</accession>
<dbReference type="PANTHER" id="PTHR34846:SF11">
    <property type="entry name" value="4-CARBOXYMUCONOLACTONE DECARBOXYLASE FAMILY PROTEIN (AFU_ORTHOLOGUE AFUA_6G11590)"/>
    <property type="match status" value="1"/>
</dbReference>
<reference evidence="3" key="1">
    <citation type="journal article" date="2014" name="Int. J. Syst. Evol. Microbiol.">
        <title>Complete genome sequence of Corynebacterium casei LMG S-19264T (=DSM 44701T), isolated from a smear-ripened cheese.</title>
        <authorList>
            <consortium name="US DOE Joint Genome Institute (JGI-PGF)"/>
            <person name="Walter F."/>
            <person name="Albersmeier A."/>
            <person name="Kalinowski J."/>
            <person name="Ruckert C."/>
        </authorList>
    </citation>
    <scope>NUCLEOTIDE SEQUENCE</scope>
    <source>
        <strain evidence="3">CGMCC 4.7679</strain>
    </source>
</reference>
<keyword evidence="4" id="KW-1185">Reference proteome</keyword>
<feature type="domain" description="Carboxymuconolactone decarboxylase-like" evidence="2">
    <location>
        <begin position="66"/>
        <end position="134"/>
    </location>
</feature>
<dbReference type="Pfam" id="PF02627">
    <property type="entry name" value="CMD"/>
    <property type="match status" value="1"/>
</dbReference>
<feature type="transmembrane region" description="Helical" evidence="1">
    <location>
        <begin position="176"/>
        <end position="193"/>
    </location>
</feature>
<evidence type="ECO:0000313" key="4">
    <source>
        <dbReference type="Proteomes" id="UP000658656"/>
    </source>
</evidence>
<sequence length="198" mass="21276">MARLRDVPKAPGPARTALLGPEELTAEQAELHATIAHGPRAEQTSVPLIDCEGRLLGPFALMLLAPAVGAAVQQVGAVLRTRTELSPRSRELAILTVAAHRRSRFEWEAHQGAALEAGLEVAQLQQILDGVIPDDLSEEDRCVVSTANELLTQGSLGDADYESALRILGEKRLAELIWLVGYYSMLAVALATLRPESS</sequence>
<comment type="caution">
    <text evidence="3">The sequence shown here is derived from an EMBL/GenBank/DDBJ whole genome shotgun (WGS) entry which is preliminary data.</text>
</comment>
<proteinExistence type="predicted"/>
<evidence type="ECO:0000256" key="1">
    <source>
        <dbReference type="SAM" id="Phobius"/>
    </source>
</evidence>
<dbReference type="Gene3D" id="1.20.1290.10">
    <property type="entry name" value="AhpD-like"/>
    <property type="match status" value="1"/>
</dbReference>
<dbReference type="SUPFAM" id="SSF69118">
    <property type="entry name" value="AhpD-like"/>
    <property type="match status" value="1"/>
</dbReference>
<dbReference type="EMBL" id="BNAV01000013">
    <property type="protein sequence ID" value="GHF79836.1"/>
    <property type="molecule type" value="Genomic_DNA"/>
</dbReference>
<dbReference type="InterPro" id="IPR029032">
    <property type="entry name" value="AhpD-like"/>
</dbReference>
<reference evidence="3" key="2">
    <citation type="submission" date="2020-09" db="EMBL/GenBank/DDBJ databases">
        <authorList>
            <person name="Sun Q."/>
            <person name="Zhou Y."/>
        </authorList>
    </citation>
    <scope>NUCLEOTIDE SEQUENCE</scope>
    <source>
        <strain evidence="3">CGMCC 4.7679</strain>
    </source>
</reference>
<organism evidence="3 4">
    <name type="scientific">Amycolatopsis bartoniae</name>
    <dbReference type="NCBI Taxonomy" id="941986"/>
    <lineage>
        <taxon>Bacteria</taxon>
        <taxon>Bacillati</taxon>
        <taxon>Actinomycetota</taxon>
        <taxon>Actinomycetes</taxon>
        <taxon>Pseudonocardiales</taxon>
        <taxon>Pseudonocardiaceae</taxon>
        <taxon>Amycolatopsis</taxon>
    </lineage>
</organism>
<protein>
    <recommendedName>
        <fullName evidence="2">Carboxymuconolactone decarboxylase-like domain-containing protein</fullName>
    </recommendedName>
</protein>
<evidence type="ECO:0000313" key="3">
    <source>
        <dbReference type="EMBL" id="GHF79836.1"/>
    </source>
</evidence>